<keyword evidence="1" id="KW-0472">Membrane</keyword>
<dbReference type="STRING" id="583356.Igag_1483"/>
<keyword evidence="4" id="KW-1185">Reference proteome</keyword>
<dbReference type="InterPro" id="IPR002881">
    <property type="entry name" value="DUF58"/>
</dbReference>
<dbReference type="PANTHER" id="PTHR34351">
    <property type="entry name" value="SLR1927 PROTEIN-RELATED"/>
    <property type="match status" value="1"/>
</dbReference>
<dbReference type="PANTHER" id="PTHR34351:SF2">
    <property type="entry name" value="DUF58 DOMAIN-CONTAINING PROTEIN"/>
    <property type="match status" value="1"/>
</dbReference>
<feature type="transmembrane region" description="Helical" evidence="1">
    <location>
        <begin position="20"/>
        <end position="37"/>
    </location>
</feature>
<keyword evidence="1" id="KW-0812">Transmembrane</keyword>
<evidence type="ECO:0000256" key="1">
    <source>
        <dbReference type="SAM" id="Phobius"/>
    </source>
</evidence>
<feature type="transmembrane region" description="Helical" evidence="1">
    <location>
        <begin position="43"/>
        <end position="64"/>
    </location>
</feature>
<proteinExistence type="predicted"/>
<dbReference type="KEGG" id="iag:Igag_1483"/>
<evidence type="ECO:0000259" key="2">
    <source>
        <dbReference type="Pfam" id="PF01882"/>
    </source>
</evidence>
<gene>
    <name evidence="3" type="ordered locus">Igag_1483</name>
</gene>
<evidence type="ECO:0000313" key="4">
    <source>
        <dbReference type="Proteomes" id="UP000001304"/>
    </source>
</evidence>
<dbReference type="Pfam" id="PF01882">
    <property type="entry name" value="DUF58"/>
    <property type="match status" value="1"/>
</dbReference>
<dbReference type="AlphaFoldDB" id="E0SQV5"/>
<dbReference type="Proteomes" id="UP000001304">
    <property type="component" value="Chromosome"/>
</dbReference>
<keyword evidence="1" id="KW-1133">Transmembrane helix</keyword>
<sequence>MTNHVSIPNKTEVGINPKKLSYIVVFLYSILIVVWLYSNNIVISFVSIALSSLISCSIASILFAKYINSVNLSIELPTNIGMVDTLLDIYIHITNVFFSILKIRNVLLLTDPGLKSHLHKVELKNNTISIHIKIHGYSGTHVIRGILIKFDDIMQIFDISFKIVFKDEITIRIIPSSVIYIPSTITLRQYIPYAPLTLRRKGVGIEILSVRDYIPGDEYRKIAWKHTARLGKLMVKEFEALTHRNAIIVISIHSDFFTEYSDIFEILVERILGLTLGLVRLGMSIRMGVITDESIFISNAISKNNVKDIYEFFSTISWSHIERMIRNIYSSNKILRWFTRNLTEEYCKEPCLVMLVLDPQDNFDIDVLKLIYNDLKYRGHTLQVVLISPLILKFLYLRANLNEFHELLNKIPIIKTCIRLLKSMNIQSTFTL</sequence>
<dbReference type="BioCyc" id="IAGG583356:GHAH-1472-MONOMER"/>
<organism evidence="3 4">
    <name type="scientific">Ignisphaera aggregans (strain DSM 17230 / JCM 13409 / AQ1.S1)</name>
    <dbReference type="NCBI Taxonomy" id="583356"/>
    <lineage>
        <taxon>Archaea</taxon>
        <taxon>Thermoproteota</taxon>
        <taxon>Thermoprotei</taxon>
        <taxon>Desulfurococcales</taxon>
        <taxon>Desulfurococcaceae</taxon>
        <taxon>Ignisphaera</taxon>
    </lineage>
</organism>
<protein>
    <recommendedName>
        <fullName evidence="2">DUF58 domain-containing protein</fullName>
    </recommendedName>
</protein>
<dbReference type="HOGENOM" id="CLU_634029_0_0_2"/>
<dbReference type="EMBL" id="CP002098">
    <property type="protein sequence ID" value="ADM28285.1"/>
    <property type="molecule type" value="Genomic_DNA"/>
</dbReference>
<evidence type="ECO:0000313" key="3">
    <source>
        <dbReference type="EMBL" id="ADM28285.1"/>
    </source>
</evidence>
<reference evidence="3 4" key="1">
    <citation type="journal article" date="2010" name="Stand. Genomic Sci.">
        <title>Complete genome sequence of Ignisphaera aggregans type strain (AQ1.S1).</title>
        <authorList>
            <person name="Goker M."/>
            <person name="Held B."/>
            <person name="Lapidus A."/>
            <person name="Nolan M."/>
            <person name="Spring S."/>
            <person name="Yasawong M."/>
            <person name="Lucas S."/>
            <person name="Glavina Del Rio T."/>
            <person name="Tice H."/>
            <person name="Cheng J.F."/>
            <person name="Goodwin L."/>
            <person name="Tapia R."/>
            <person name="Pitluck S."/>
            <person name="Liolios K."/>
            <person name="Ivanova N."/>
            <person name="Mavromatis K."/>
            <person name="Mikhailova N."/>
            <person name="Pati A."/>
            <person name="Chen A."/>
            <person name="Palaniappan K."/>
            <person name="Brambilla E."/>
            <person name="Land M."/>
            <person name="Hauser L."/>
            <person name="Chang Y.J."/>
            <person name="Jeffries C.D."/>
            <person name="Brettin T."/>
            <person name="Detter J.C."/>
            <person name="Han C."/>
            <person name="Rohde M."/>
            <person name="Sikorski J."/>
            <person name="Woyke T."/>
            <person name="Bristow J."/>
            <person name="Eisen J.A."/>
            <person name="Markowitz V."/>
            <person name="Hugenholtz P."/>
            <person name="Kyrpides N.C."/>
            <person name="Klenk H.P."/>
        </authorList>
    </citation>
    <scope>NUCLEOTIDE SEQUENCE [LARGE SCALE GENOMIC DNA]</scope>
    <source>
        <strain evidence="4">DSM 17230 / JCM 13409 / AQ1.S1</strain>
    </source>
</reference>
<accession>E0SQV5</accession>
<feature type="domain" description="DUF58" evidence="2">
    <location>
        <begin position="209"/>
        <end position="275"/>
    </location>
</feature>
<name>E0SQV5_IGNAA</name>